<dbReference type="InterPro" id="IPR006151">
    <property type="entry name" value="Shikm_DH/Glu-tRNA_Rdtase"/>
</dbReference>
<protein>
    <recommendedName>
        <fullName evidence="8 9">Glutamyl-tRNA reductase</fullName>
        <shortName evidence="9">GluTR</shortName>
        <ecNumber evidence="3 9">1.2.1.70</ecNumber>
    </recommendedName>
</protein>
<evidence type="ECO:0000256" key="12">
    <source>
        <dbReference type="PIRSR" id="PIRSR000445-3"/>
    </source>
</evidence>
<evidence type="ECO:0000256" key="6">
    <source>
        <dbReference type="ARBA" id="ARBA00023244"/>
    </source>
</evidence>
<proteinExistence type="inferred from homology"/>
<name>A0A7D4NPW2_9GAMM</name>
<dbReference type="SUPFAM" id="SSF69742">
    <property type="entry name" value="Glutamyl tRNA-reductase catalytic, N-terminal domain"/>
    <property type="match status" value="1"/>
</dbReference>
<comment type="miscellaneous">
    <text evidence="9">During catalysis, the active site Cys acts as a nucleophile attacking the alpha-carbonyl group of tRNA-bound glutamate with the formation of a thioester intermediate between enzyme and glutamate, and the concomitant release of tRNA(Glu). The thioester intermediate is finally reduced by direct hydride transfer from NADPH, to form the product GSA.</text>
</comment>
<dbReference type="InterPro" id="IPR036343">
    <property type="entry name" value="GluRdtase_N_sf"/>
</dbReference>
<evidence type="ECO:0000256" key="9">
    <source>
        <dbReference type="HAMAP-Rule" id="MF_00087"/>
    </source>
</evidence>
<feature type="domain" description="Glutamyl-tRNA reductase N-terminal" evidence="17">
    <location>
        <begin position="6"/>
        <end position="155"/>
    </location>
</feature>
<dbReference type="KEGG" id="txa:HQN79_10285"/>
<dbReference type="HAMAP" id="MF_00087">
    <property type="entry name" value="Glu_tRNA_reductase"/>
    <property type="match status" value="1"/>
</dbReference>
<feature type="site" description="Important for activity" evidence="9 13">
    <location>
        <position position="98"/>
    </location>
</feature>
<dbReference type="Gene3D" id="3.40.50.720">
    <property type="entry name" value="NAD(P)-binding Rossmann-like Domain"/>
    <property type="match status" value="1"/>
</dbReference>
<evidence type="ECO:0000259" key="15">
    <source>
        <dbReference type="Pfam" id="PF00745"/>
    </source>
</evidence>
<comment type="domain">
    <text evidence="9">Possesses an unusual extended V-shaped dimeric structure with each monomer consisting of three distinct domains arranged along a curved 'spinal' alpha-helix. The N-terminal catalytic domain specifically recognizes the glutamate moiety of the substrate. The second domain is the NADPH-binding domain, and the third C-terminal domain is responsible for dimerization.</text>
</comment>
<dbReference type="PANTHER" id="PTHR43013:SF1">
    <property type="entry name" value="GLUTAMYL-TRNA REDUCTASE"/>
    <property type="match status" value="1"/>
</dbReference>
<feature type="binding site" evidence="9 11">
    <location>
        <begin position="113"/>
        <end position="115"/>
    </location>
    <ligand>
        <name>substrate</name>
    </ligand>
</feature>
<evidence type="ECO:0000256" key="8">
    <source>
        <dbReference type="ARBA" id="ARBA00068659"/>
    </source>
</evidence>
<dbReference type="GO" id="GO:0019353">
    <property type="term" value="P:protoporphyrinogen IX biosynthetic process from glutamate"/>
    <property type="evidence" value="ECO:0007669"/>
    <property type="project" value="TreeGrafter"/>
</dbReference>
<evidence type="ECO:0000256" key="11">
    <source>
        <dbReference type="PIRSR" id="PIRSR000445-2"/>
    </source>
</evidence>
<evidence type="ECO:0000256" key="13">
    <source>
        <dbReference type="PIRSR" id="PIRSR000445-4"/>
    </source>
</evidence>
<dbReference type="UniPathway" id="UPA00251">
    <property type="reaction ID" value="UER00316"/>
</dbReference>
<dbReference type="GO" id="GO:0008883">
    <property type="term" value="F:glutamyl-tRNA reductase activity"/>
    <property type="evidence" value="ECO:0007669"/>
    <property type="project" value="UniProtKB-UniRule"/>
</dbReference>
<sequence length="425" mass="47580">MKLITLGVNHETAPVDIRETVSFTPEQAKSALHELKSNSLVGECIILSTCNRTEIYCTPKKDTDADRIKEWLHHFFELESKSINPFLYQYQNIDAVKHIMRVASGLNSLVLGEPQIFGQLKDAYNLAHKNDSIHQSMDTLFQHIFKTVKQVRTDTAIGTSPVSVAFSAVSLSKQFFGDLSEQTAVLLGAGETIELVARHLKEANIGKLIIANRTLERAHSLAESVAGYGIQLDELDDHLHEADIVIGSTGSPHAILKRDQVKQALKKRKNRPMFMIDIAVPRDIEASTGELDNVYLYTVDDLQEIIESNKQSRQSAAVQAEEIIDLQAENFMAQQDAIARVKPIIRDYRRQAEQIKQHALEHALHQIEEGGDPKTVIKLLANQLTNRLLHTPTSQLNQAGIEDNQTLIDSAQQLLICPDLQNDKH</sequence>
<evidence type="ECO:0000256" key="2">
    <source>
        <dbReference type="ARBA" id="ARBA00005916"/>
    </source>
</evidence>
<dbReference type="NCBIfam" id="TIGR01035">
    <property type="entry name" value="hemA"/>
    <property type="match status" value="1"/>
</dbReference>
<comment type="catalytic activity">
    <reaction evidence="7 9 14">
        <text>(S)-4-amino-5-oxopentanoate + tRNA(Glu) + NADP(+) = L-glutamyl-tRNA(Glu) + NADPH + H(+)</text>
        <dbReference type="Rhea" id="RHEA:12344"/>
        <dbReference type="Rhea" id="RHEA-COMP:9663"/>
        <dbReference type="Rhea" id="RHEA-COMP:9680"/>
        <dbReference type="ChEBI" id="CHEBI:15378"/>
        <dbReference type="ChEBI" id="CHEBI:57501"/>
        <dbReference type="ChEBI" id="CHEBI:57783"/>
        <dbReference type="ChEBI" id="CHEBI:58349"/>
        <dbReference type="ChEBI" id="CHEBI:78442"/>
        <dbReference type="ChEBI" id="CHEBI:78520"/>
        <dbReference type="EC" id="1.2.1.70"/>
    </reaction>
</comment>
<evidence type="ECO:0000256" key="1">
    <source>
        <dbReference type="ARBA" id="ARBA00005059"/>
    </source>
</evidence>
<dbReference type="SUPFAM" id="SSF69075">
    <property type="entry name" value="Glutamyl tRNA-reductase dimerization domain"/>
    <property type="match status" value="1"/>
</dbReference>
<keyword evidence="4 9" id="KW-0521">NADP</keyword>
<dbReference type="EC" id="1.2.1.70" evidence="3 9"/>
<feature type="active site" description="Nucleophile" evidence="9 10">
    <location>
        <position position="50"/>
    </location>
</feature>
<gene>
    <name evidence="9" type="primary">hemA</name>
    <name evidence="18" type="ORF">HQN79_10285</name>
</gene>
<reference evidence="18 19" key="1">
    <citation type="submission" date="2020-05" db="EMBL/GenBank/DDBJ databases">
        <title>Thiomicrorhabdus sediminis sp.nov. and Thiomicrorhabdus xiamenensis sp.nov., novel sulfur-oxidizing bacteria isolated from coastal sediment.</title>
        <authorList>
            <person name="Liu X."/>
        </authorList>
    </citation>
    <scope>NUCLEOTIDE SEQUENCE [LARGE SCALE GENOMIC DNA]</scope>
    <source>
        <strain evidence="18 19">G2</strain>
    </source>
</reference>
<evidence type="ECO:0000256" key="14">
    <source>
        <dbReference type="RuleBase" id="RU000584"/>
    </source>
</evidence>
<dbReference type="Pfam" id="PF00745">
    <property type="entry name" value="GlutR_dimer"/>
    <property type="match status" value="1"/>
</dbReference>
<keyword evidence="5 9" id="KW-0560">Oxidoreductase</keyword>
<dbReference type="Proteomes" id="UP000504724">
    <property type="component" value="Chromosome"/>
</dbReference>
<dbReference type="EMBL" id="CP054020">
    <property type="protein sequence ID" value="QKI89933.1"/>
    <property type="molecule type" value="Genomic_DNA"/>
</dbReference>
<comment type="function">
    <text evidence="9">Catalyzes the NADPH-dependent reduction of glutamyl-tRNA(Glu) to glutamate 1-semialdehyde (GSA).</text>
</comment>
<accession>A0A7D4NPW2</accession>
<dbReference type="FunFam" id="3.30.460.30:FF:000001">
    <property type="entry name" value="Glutamyl-tRNA reductase"/>
    <property type="match status" value="1"/>
</dbReference>
<dbReference type="Pfam" id="PF01488">
    <property type="entry name" value="Shikimate_DH"/>
    <property type="match status" value="1"/>
</dbReference>
<evidence type="ECO:0000313" key="19">
    <source>
        <dbReference type="Proteomes" id="UP000504724"/>
    </source>
</evidence>
<feature type="domain" description="Quinate/shikimate 5-dehydrogenase/glutamyl-tRNA reductase" evidence="16">
    <location>
        <begin position="171"/>
        <end position="305"/>
    </location>
</feature>
<feature type="binding site" evidence="9 11">
    <location>
        <position position="108"/>
    </location>
    <ligand>
        <name>substrate</name>
    </ligand>
</feature>
<dbReference type="FunFam" id="3.40.50.720:FF:000031">
    <property type="entry name" value="Glutamyl-tRNA reductase"/>
    <property type="match status" value="1"/>
</dbReference>
<dbReference type="PIRSF" id="PIRSF000445">
    <property type="entry name" value="4pyrrol_synth_GluRdtase"/>
    <property type="match status" value="1"/>
</dbReference>
<dbReference type="CDD" id="cd05213">
    <property type="entry name" value="NAD_bind_Glutamyl_tRNA_reduct"/>
    <property type="match status" value="1"/>
</dbReference>
<dbReference type="GO" id="GO:0050661">
    <property type="term" value="F:NADP binding"/>
    <property type="evidence" value="ECO:0007669"/>
    <property type="project" value="InterPro"/>
</dbReference>
<comment type="pathway">
    <text evidence="1 9 14">Porphyrin-containing compound metabolism; protoporphyrin-IX biosynthesis; 5-aminolevulinate from L-glutamyl-tRNA(Glu): step 1/2.</text>
</comment>
<evidence type="ECO:0000256" key="4">
    <source>
        <dbReference type="ARBA" id="ARBA00022857"/>
    </source>
</evidence>
<feature type="binding site" evidence="9 11">
    <location>
        <begin position="49"/>
        <end position="52"/>
    </location>
    <ligand>
        <name>substrate</name>
    </ligand>
</feature>
<evidence type="ECO:0000256" key="10">
    <source>
        <dbReference type="PIRSR" id="PIRSR000445-1"/>
    </source>
</evidence>
<dbReference type="InterPro" id="IPR036291">
    <property type="entry name" value="NAD(P)-bd_dom_sf"/>
</dbReference>
<feature type="binding site" evidence="9 12">
    <location>
        <begin position="188"/>
        <end position="193"/>
    </location>
    <ligand>
        <name>NADP(+)</name>
        <dbReference type="ChEBI" id="CHEBI:58349"/>
    </ligand>
</feature>
<dbReference type="AlphaFoldDB" id="A0A7D4NPW2"/>
<dbReference type="Gene3D" id="3.30.460.30">
    <property type="entry name" value="Glutamyl-tRNA reductase, N-terminal domain"/>
    <property type="match status" value="1"/>
</dbReference>
<evidence type="ECO:0000259" key="17">
    <source>
        <dbReference type="Pfam" id="PF05201"/>
    </source>
</evidence>
<comment type="similarity">
    <text evidence="2 9 14">Belongs to the glutamyl-tRNA reductase family.</text>
</comment>
<evidence type="ECO:0000256" key="5">
    <source>
        <dbReference type="ARBA" id="ARBA00023002"/>
    </source>
</evidence>
<feature type="binding site" evidence="9 11">
    <location>
        <position position="119"/>
    </location>
    <ligand>
        <name>substrate</name>
    </ligand>
</feature>
<evidence type="ECO:0000259" key="16">
    <source>
        <dbReference type="Pfam" id="PF01488"/>
    </source>
</evidence>
<dbReference type="PANTHER" id="PTHR43013">
    <property type="entry name" value="GLUTAMYL-TRNA REDUCTASE"/>
    <property type="match status" value="1"/>
</dbReference>
<feature type="domain" description="Tetrapyrrole biosynthesis glutamyl-tRNA reductase dimerisation" evidence="15">
    <location>
        <begin position="319"/>
        <end position="414"/>
    </location>
</feature>
<organism evidence="18 19">
    <name type="scientific">Thiomicrorhabdus xiamenensis</name>
    <dbReference type="NCBI Taxonomy" id="2739063"/>
    <lineage>
        <taxon>Bacteria</taxon>
        <taxon>Pseudomonadati</taxon>
        <taxon>Pseudomonadota</taxon>
        <taxon>Gammaproteobacteria</taxon>
        <taxon>Thiotrichales</taxon>
        <taxon>Piscirickettsiaceae</taxon>
        <taxon>Thiomicrorhabdus</taxon>
    </lineage>
</organism>
<dbReference type="RefSeq" id="WP_173286224.1">
    <property type="nucleotide sequence ID" value="NZ_CP054020.1"/>
</dbReference>
<evidence type="ECO:0000313" key="18">
    <source>
        <dbReference type="EMBL" id="QKI89933.1"/>
    </source>
</evidence>
<keyword evidence="19" id="KW-1185">Reference proteome</keyword>
<dbReference type="InterPro" id="IPR015895">
    <property type="entry name" value="4pyrrol_synth_GluRdtase_N"/>
</dbReference>
<dbReference type="InterPro" id="IPR036453">
    <property type="entry name" value="GluRdtase_dimer_dom_sf"/>
</dbReference>
<dbReference type="Pfam" id="PF05201">
    <property type="entry name" value="GlutR_N"/>
    <property type="match status" value="1"/>
</dbReference>
<comment type="subunit">
    <text evidence="9">Homodimer.</text>
</comment>
<keyword evidence="6 9" id="KW-0627">Porphyrin biosynthesis</keyword>
<dbReference type="InterPro" id="IPR000343">
    <property type="entry name" value="4pyrrol_synth_GluRdtase"/>
</dbReference>
<evidence type="ECO:0000256" key="7">
    <source>
        <dbReference type="ARBA" id="ARBA00047464"/>
    </source>
</evidence>
<dbReference type="SUPFAM" id="SSF51735">
    <property type="entry name" value="NAD(P)-binding Rossmann-fold domains"/>
    <property type="match status" value="1"/>
</dbReference>
<evidence type="ECO:0000256" key="3">
    <source>
        <dbReference type="ARBA" id="ARBA00012970"/>
    </source>
</evidence>
<dbReference type="InterPro" id="IPR015896">
    <property type="entry name" value="4pyrrol_synth_GluRdtase_dimer"/>
</dbReference>